<evidence type="ECO:0000256" key="1">
    <source>
        <dbReference type="SAM" id="Phobius"/>
    </source>
</evidence>
<keyword evidence="1" id="KW-1133">Transmembrane helix</keyword>
<dbReference type="InterPro" id="IPR008966">
    <property type="entry name" value="Adhesion_dom_sf"/>
</dbReference>
<proteinExistence type="predicted"/>
<organism evidence="3 4">
    <name type="scientific">Serratia marcescens</name>
    <dbReference type="NCBI Taxonomy" id="615"/>
    <lineage>
        <taxon>Bacteria</taxon>
        <taxon>Pseudomonadati</taxon>
        <taxon>Pseudomonadota</taxon>
        <taxon>Gammaproteobacteria</taxon>
        <taxon>Enterobacterales</taxon>
        <taxon>Yersiniaceae</taxon>
        <taxon>Serratia</taxon>
    </lineage>
</organism>
<dbReference type="PANTHER" id="PTHR33420">
    <property type="entry name" value="FIMBRIAL SUBUNIT ELFA-RELATED"/>
    <property type="match status" value="1"/>
</dbReference>
<comment type="caution">
    <text evidence="3">The sequence shown here is derived from an EMBL/GenBank/DDBJ whole genome shotgun (WGS) entry which is preliminary data.</text>
</comment>
<protein>
    <submittedName>
        <fullName evidence="3">Fimbrial protein</fullName>
    </submittedName>
</protein>
<dbReference type="RefSeq" id="WP_047570525.1">
    <property type="nucleotide sequence ID" value="NZ_CBDHWN010000124.1"/>
</dbReference>
<dbReference type="InterPro" id="IPR000259">
    <property type="entry name" value="Adhesion_dom_fimbrial"/>
</dbReference>
<dbReference type="PANTHER" id="PTHR33420:SF26">
    <property type="entry name" value="FIMBRIAL SUBUNIT"/>
    <property type="match status" value="1"/>
</dbReference>
<accession>A0ABD5BFF8</accession>
<dbReference type="Proteomes" id="UP001234811">
    <property type="component" value="Unassembled WGS sequence"/>
</dbReference>
<dbReference type="InterPro" id="IPR036937">
    <property type="entry name" value="Adhesion_dom_fimbrial_sf"/>
</dbReference>
<dbReference type="Gene3D" id="2.60.40.1090">
    <property type="entry name" value="Fimbrial-type adhesion domain"/>
    <property type="match status" value="1"/>
</dbReference>
<keyword evidence="1" id="KW-0472">Membrane</keyword>
<evidence type="ECO:0000313" key="4">
    <source>
        <dbReference type="Proteomes" id="UP001234811"/>
    </source>
</evidence>
<feature type="domain" description="Fimbrial-type adhesion" evidence="2">
    <location>
        <begin position="62"/>
        <end position="220"/>
    </location>
</feature>
<evidence type="ECO:0000313" key="3">
    <source>
        <dbReference type="EMBL" id="MDQ9555225.1"/>
    </source>
</evidence>
<dbReference type="Pfam" id="PF00419">
    <property type="entry name" value="Fimbrial"/>
    <property type="match status" value="1"/>
</dbReference>
<sequence length="220" mass="23800">MTREKARVHRSYSYVAYELCYYAVLGGLALMVPLIIMTTLWLMPAAQAANDLDTYGADGVLHVRGALTESACRLEMDSARQDIRLDDIGTAELRRAGDRGEPVAFSLRLRDCLRSVGAGTRDERTGSLSWAPYQPAVTIGFSAPADADNPQLVKLVGVSGIGLRVTDAAGRDARLGERGAPLLLEQGNNVLTYKVAPERTPAPLRAGAYAATIDFRLNYD</sequence>
<dbReference type="InterPro" id="IPR050263">
    <property type="entry name" value="Bact_Fimbrial_Adh_Pro"/>
</dbReference>
<dbReference type="SUPFAM" id="SSF49401">
    <property type="entry name" value="Bacterial adhesins"/>
    <property type="match status" value="1"/>
</dbReference>
<dbReference type="EMBL" id="JAVIPQ010000118">
    <property type="protein sequence ID" value="MDQ9555225.1"/>
    <property type="molecule type" value="Genomic_DNA"/>
</dbReference>
<keyword evidence="1" id="KW-0812">Transmembrane</keyword>
<gene>
    <name evidence="3" type="ORF">RF091_06770</name>
</gene>
<reference evidence="3 4" key="1">
    <citation type="submission" date="2023-07" db="EMBL/GenBank/DDBJ databases">
        <title>Pathogens genome sequencing project 196.</title>
        <authorList>
            <person name="Cao X."/>
        </authorList>
    </citation>
    <scope>NUCLEOTIDE SEQUENCE [LARGE SCALE GENOMIC DNA]</scope>
    <source>
        <strain evidence="3 4">SM41</strain>
    </source>
</reference>
<feature type="transmembrane region" description="Helical" evidence="1">
    <location>
        <begin position="21"/>
        <end position="43"/>
    </location>
</feature>
<name>A0ABD5BFF8_SERMA</name>
<evidence type="ECO:0000259" key="2">
    <source>
        <dbReference type="Pfam" id="PF00419"/>
    </source>
</evidence>
<dbReference type="AlphaFoldDB" id="A0ABD5BFF8"/>